<accession>A0A087E1W2</accession>
<protein>
    <submittedName>
        <fullName evidence="2">WYL domain protein</fullName>
    </submittedName>
</protein>
<sequence>MAEGSNGRRRFSDKWGKHELDVLAVLSSAFPQWLTSRQIAQRVKAYADSYGELGDQAAKAAFAKQFQRDRAKLAAMGIAIESRQPEYSSKSEGQDFASYRLQLGDEPRVRLRFEQEDLPVLAAANYLARSMSISSSASHQEEQHASRTAPRVPQTPIPGLGLDSIAPGLGTQTIPDDLVKVIDSRRFAATVDVDGEHLNVAYADSDDLATFVLEHPGAYVVSPKEAVDALNRRLHAATQFQLADETKNGASATVVPGTISRRDDETEDPETRKDAQKKSPSSFQTGSEVDRRLRLMLFLSAHLGEEFSLAELAERFIGTPKSPEELKKFVAVIRKDINTLTTVSDDGEMAGSQFFDIDWSLLDSEGIVSATNSLGLERLAGISQQYLSMLTASVSYLAHSPLLPDAQHEQAQSLYMRLRQHVVPGQTPWLSLTGYEMEPRSFTVVNRAISTDSLLDMEYTDGAGRTRRKLVAPAKIYVDEGVYYVAVWTDVEAATPDDKRRLVAKDTTINKVTGQPRIWQVLRLSRIDHAEIVAPSAPVDVPDVPVSELRKWSFDNGTAAVFITDQQQLPFITTLSDATVEPCGKGEKVHLTVSSDSWFVAFCIAHARHITAVAPETLRSMIIARAERELSVAHNDVESGDAQTPNSQETGAVTGPDAQASGADATVDTELNAASSNAVSSN</sequence>
<reference evidence="2 3" key="1">
    <citation type="submission" date="2014-03" db="EMBL/GenBank/DDBJ databases">
        <title>Genomics of Bifidobacteria.</title>
        <authorList>
            <person name="Ventura M."/>
            <person name="Milani C."/>
            <person name="Lugli G.A."/>
        </authorList>
    </citation>
    <scope>NUCLEOTIDE SEQUENCE [LARGE SCALE GENOMIC DNA]</scope>
    <source>
        <strain evidence="2 3">LMG 11597</strain>
    </source>
</reference>
<feature type="compositionally biased region" description="Low complexity" evidence="1">
    <location>
        <begin position="672"/>
        <end position="682"/>
    </location>
</feature>
<dbReference type="AlphaFoldDB" id="A0A087E1W2"/>
<keyword evidence="3" id="KW-1185">Reference proteome</keyword>
<dbReference type="EMBL" id="JGZR01000009">
    <property type="protein sequence ID" value="KFJ01763.1"/>
    <property type="molecule type" value="Genomic_DNA"/>
</dbReference>
<feature type="compositionally biased region" description="Basic and acidic residues" evidence="1">
    <location>
        <begin position="260"/>
        <end position="277"/>
    </location>
</feature>
<comment type="caution">
    <text evidence="2">The sequence shown here is derived from an EMBL/GenBank/DDBJ whole genome shotgun (WGS) entry which is preliminary data.</text>
</comment>
<evidence type="ECO:0000313" key="2">
    <source>
        <dbReference type="EMBL" id="KFJ01763.1"/>
    </source>
</evidence>
<feature type="compositionally biased region" description="Polar residues" evidence="1">
    <location>
        <begin position="641"/>
        <end position="651"/>
    </location>
</feature>
<dbReference type="PROSITE" id="PS52050">
    <property type="entry name" value="WYL"/>
    <property type="match status" value="1"/>
</dbReference>
<organism evidence="2 3">
    <name type="scientific">Bifidobacterium subtile</name>
    <dbReference type="NCBI Taxonomy" id="77635"/>
    <lineage>
        <taxon>Bacteria</taxon>
        <taxon>Bacillati</taxon>
        <taxon>Actinomycetota</taxon>
        <taxon>Actinomycetes</taxon>
        <taxon>Bifidobacteriales</taxon>
        <taxon>Bifidobacteriaceae</taxon>
        <taxon>Bifidobacterium</taxon>
    </lineage>
</organism>
<dbReference type="Proteomes" id="UP000029055">
    <property type="component" value="Unassembled WGS sequence"/>
</dbReference>
<gene>
    <name evidence="2" type="ORF">BISU_1777</name>
</gene>
<feature type="region of interest" description="Disordered" evidence="1">
    <location>
        <begin position="637"/>
        <end position="682"/>
    </location>
</feature>
<dbReference type="STRING" id="77635.BISU_1777"/>
<dbReference type="OrthoDB" id="3171994at2"/>
<evidence type="ECO:0000313" key="3">
    <source>
        <dbReference type="Proteomes" id="UP000029055"/>
    </source>
</evidence>
<name>A0A087E1W2_9BIFI</name>
<proteinExistence type="predicted"/>
<evidence type="ECO:0000256" key="1">
    <source>
        <dbReference type="SAM" id="MobiDB-lite"/>
    </source>
</evidence>
<feature type="region of interest" description="Disordered" evidence="1">
    <location>
        <begin position="134"/>
        <end position="164"/>
    </location>
</feature>
<dbReference type="eggNOG" id="COG2378">
    <property type="taxonomic scope" value="Bacteria"/>
</dbReference>
<feature type="region of interest" description="Disordered" evidence="1">
    <location>
        <begin position="247"/>
        <end position="286"/>
    </location>
</feature>